<organism evidence="1">
    <name type="scientific">Malacosoma sp. alphabaculovirus</name>
    <dbReference type="NCBI Taxonomy" id="1881632"/>
    <lineage>
        <taxon>Viruses</taxon>
        <taxon>Viruses incertae sedis</taxon>
        <taxon>Naldaviricetes</taxon>
        <taxon>Lefavirales</taxon>
        <taxon>Baculoviridae</taxon>
        <taxon>Alphabaculovirus</taxon>
    </lineage>
</organism>
<gene>
    <name evidence="1" type="primary">masp1.19</name>
</gene>
<dbReference type="EMBL" id="KU659593">
    <property type="protein sequence ID" value="ANW12252.1"/>
    <property type="molecule type" value="Genomic_DNA"/>
</dbReference>
<proteinExistence type="predicted"/>
<accession>A0A1B1V5F7</accession>
<name>A0A1B1V5F7_9ABAC</name>
<protein>
    <submittedName>
        <fullName evidence="1">Ac93-like protein</fullName>
    </submittedName>
</protein>
<dbReference type="Pfam" id="PF05081">
    <property type="entry name" value="AcMNPV_P18"/>
    <property type="match status" value="1"/>
</dbReference>
<dbReference type="InterPro" id="IPR007773">
    <property type="entry name" value="AcMNPV_P18"/>
</dbReference>
<sequence>MSASQSTTTAPPTICLYLCDMPAGVHNDKPNEDNIIYFQGIIECFDDVGYDKFNFFAELKKEEALFMKKTFYDIVEHNNGNYCKNHVLIDALLMYDTYVQLVDETTWGSNILESCIEFLTYIFRLFRLQSRIVVVVPKHLNEQDNLSALLKHLLDLSIIEIVNSSDH</sequence>
<reference evidence="1" key="1">
    <citation type="submission" date="2016-01" db="EMBL/GenBank/DDBJ databases">
        <authorList>
            <person name="Oliw E.H."/>
        </authorList>
    </citation>
    <scope>NUCLEOTIDE SEQUENCE</scope>
    <source>
        <strain evidence="1">164</strain>
    </source>
</reference>
<evidence type="ECO:0000313" key="1">
    <source>
        <dbReference type="EMBL" id="ANW12252.1"/>
    </source>
</evidence>